<accession>A0A927CYT7</accession>
<organism evidence="2 3">
    <name type="scientific">Peribacillus faecalis</name>
    <dbReference type="NCBI Taxonomy" id="2772559"/>
    <lineage>
        <taxon>Bacteria</taxon>
        <taxon>Bacillati</taxon>
        <taxon>Bacillota</taxon>
        <taxon>Bacilli</taxon>
        <taxon>Bacillales</taxon>
        <taxon>Bacillaceae</taxon>
        <taxon>Peribacillus</taxon>
    </lineage>
</organism>
<proteinExistence type="predicted"/>
<evidence type="ECO:0000313" key="3">
    <source>
        <dbReference type="Proteomes" id="UP000602076"/>
    </source>
</evidence>
<reference evidence="2" key="1">
    <citation type="submission" date="2020-09" db="EMBL/GenBank/DDBJ databases">
        <title>Bacillus faecalis sp. nov., a moderately halophilic bacterium isolated from cow faeces.</title>
        <authorList>
            <person name="Jiang L."/>
            <person name="Lee J."/>
        </authorList>
    </citation>
    <scope>NUCLEOTIDE SEQUENCE</scope>
    <source>
        <strain evidence="2">AGMB 02131</strain>
    </source>
</reference>
<dbReference type="Proteomes" id="UP000602076">
    <property type="component" value="Unassembled WGS sequence"/>
</dbReference>
<evidence type="ECO:0000313" key="2">
    <source>
        <dbReference type="EMBL" id="MBD3110208.1"/>
    </source>
</evidence>
<dbReference type="InterPro" id="IPR024596">
    <property type="entry name" value="RNApol_su_b/EpuA"/>
</dbReference>
<evidence type="ECO:0000256" key="1">
    <source>
        <dbReference type="SAM" id="Phobius"/>
    </source>
</evidence>
<dbReference type="EMBL" id="JACXSI010000059">
    <property type="protein sequence ID" value="MBD3110208.1"/>
    <property type="molecule type" value="Genomic_DNA"/>
</dbReference>
<keyword evidence="2" id="KW-0804">Transcription</keyword>
<dbReference type="AlphaFoldDB" id="A0A927CYT7"/>
<protein>
    <submittedName>
        <fullName evidence="2">DNA-directed RNA polymerase subunit beta</fullName>
    </submittedName>
</protein>
<dbReference type="Pfam" id="PF11772">
    <property type="entry name" value="EpuA"/>
    <property type="match status" value="1"/>
</dbReference>
<keyword evidence="3" id="KW-1185">Reference proteome</keyword>
<dbReference type="RefSeq" id="WP_190999744.1">
    <property type="nucleotide sequence ID" value="NZ_JACXSI010000059.1"/>
</dbReference>
<feature type="transmembrane region" description="Helical" evidence="1">
    <location>
        <begin position="34"/>
        <end position="60"/>
    </location>
</feature>
<name>A0A927CYT7_9BACI</name>
<keyword evidence="1" id="KW-0812">Transmembrane</keyword>
<gene>
    <name evidence="2" type="ORF">IEO70_17890</name>
</gene>
<dbReference type="GO" id="GO:0000428">
    <property type="term" value="C:DNA-directed RNA polymerase complex"/>
    <property type="evidence" value="ECO:0007669"/>
    <property type="project" value="UniProtKB-KW"/>
</dbReference>
<comment type="caution">
    <text evidence="2">The sequence shown here is derived from an EMBL/GenBank/DDBJ whole genome shotgun (WGS) entry which is preliminary data.</text>
</comment>
<keyword evidence="1" id="KW-0472">Membrane</keyword>
<sequence length="85" mass="9744">MEEKVLLREDHKQLQLQEPKEEPRIKIRIRLVPIWLRIIAVIAFVMLAFTIGSMIGYGVLGDGNPTDVLQKSTWTSITDLVNKDN</sequence>
<keyword evidence="2" id="KW-0240">DNA-directed RNA polymerase</keyword>
<keyword evidence="1" id="KW-1133">Transmembrane helix</keyword>